<evidence type="ECO:0000313" key="9">
    <source>
        <dbReference type="Proteomes" id="UP000808349"/>
    </source>
</evidence>
<accession>A0A9D7S9Z9</accession>
<evidence type="ECO:0000256" key="1">
    <source>
        <dbReference type="ARBA" id="ARBA00005439"/>
    </source>
</evidence>
<organism evidence="8 9">
    <name type="scientific">Candidatus Defluviibacterium haderslevense</name>
    <dbReference type="NCBI Taxonomy" id="2981993"/>
    <lineage>
        <taxon>Bacteria</taxon>
        <taxon>Pseudomonadati</taxon>
        <taxon>Bacteroidota</taxon>
        <taxon>Saprospiria</taxon>
        <taxon>Saprospirales</taxon>
        <taxon>Saprospiraceae</taxon>
        <taxon>Candidatus Defluviibacterium</taxon>
    </lineage>
</organism>
<name>A0A9D7S9Z9_9BACT</name>
<dbReference type="GO" id="GO:0016020">
    <property type="term" value="C:membrane"/>
    <property type="evidence" value="ECO:0007669"/>
    <property type="project" value="TreeGrafter"/>
</dbReference>
<dbReference type="InterPro" id="IPR019815">
    <property type="entry name" value="Translation_initiation_fac_3_C"/>
</dbReference>
<dbReference type="Pfam" id="PF00707">
    <property type="entry name" value="IF3_C"/>
    <property type="match status" value="1"/>
</dbReference>
<gene>
    <name evidence="4" type="primary">infC</name>
    <name evidence="8" type="ORF">IPO85_14670</name>
</gene>
<comment type="similarity">
    <text evidence="1 4">Belongs to the IF-3 family.</text>
</comment>
<dbReference type="GO" id="GO:0005829">
    <property type="term" value="C:cytosol"/>
    <property type="evidence" value="ECO:0007669"/>
    <property type="project" value="TreeGrafter"/>
</dbReference>
<keyword evidence="4" id="KW-0963">Cytoplasm</keyword>
<dbReference type="HAMAP" id="MF_00080">
    <property type="entry name" value="IF_3"/>
    <property type="match status" value="1"/>
</dbReference>
<evidence type="ECO:0000256" key="3">
    <source>
        <dbReference type="ARBA" id="ARBA00022917"/>
    </source>
</evidence>
<dbReference type="Proteomes" id="UP000808349">
    <property type="component" value="Unassembled WGS sequence"/>
</dbReference>
<dbReference type="GO" id="GO:0003743">
    <property type="term" value="F:translation initiation factor activity"/>
    <property type="evidence" value="ECO:0007669"/>
    <property type="project" value="UniProtKB-UniRule"/>
</dbReference>
<dbReference type="Gene3D" id="3.30.110.10">
    <property type="entry name" value="Translation initiation factor 3 (IF-3), C-terminal domain"/>
    <property type="match status" value="1"/>
</dbReference>
<proteinExistence type="inferred from homology"/>
<dbReference type="Pfam" id="PF05198">
    <property type="entry name" value="IF3_N"/>
    <property type="match status" value="1"/>
</dbReference>
<dbReference type="InterPro" id="IPR036787">
    <property type="entry name" value="T_IF-3_N_sf"/>
</dbReference>
<comment type="subunit">
    <text evidence="4">Monomer.</text>
</comment>
<comment type="subcellular location">
    <subcellularLocation>
        <location evidence="4">Cytoplasm</location>
    </subcellularLocation>
</comment>
<dbReference type="InterPro" id="IPR036788">
    <property type="entry name" value="T_IF-3_C_sf"/>
</dbReference>
<evidence type="ECO:0000256" key="4">
    <source>
        <dbReference type="HAMAP-Rule" id="MF_00080"/>
    </source>
</evidence>
<dbReference type="GO" id="GO:0032790">
    <property type="term" value="P:ribosome disassembly"/>
    <property type="evidence" value="ECO:0007669"/>
    <property type="project" value="TreeGrafter"/>
</dbReference>
<dbReference type="InterPro" id="IPR001288">
    <property type="entry name" value="Translation_initiation_fac_3"/>
</dbReference>
<dbReference type="AlphaFoldDB" id="A0A9D7S9Z9"/>
<evidence type="ECO:0000259" key="6">
    <source>
        <dbReference type="Pfam" id="PF00707"/>
    </source>
</evidence>
<evidence type="ECO:0000259" key="7">
    <source>
        <dbReference type="Pfam" id="PF05198"/>
    </source>
</evidence>
<keyword evidence="3 4" id="KW-0648">Protein biosynthesis</keyword>
<comment type="caution">
    <text evidence="8">The sequence shown here is derived from an EMBL/GenBank/DDBJ whole genome shotgun (WGS) entry which is preliminary data.</text>
</comment>
<dbReference type="PANTHER" id="PTHR10938:SF0">
    <property type="entry name" value="TRANSLATION INITIATION FACTOR IF-3, MITOCHONDRIAL"/>
    <property type="match status" value="1"/>
</dbReference>
<dbReference type="SUPFAM" id="SSF54364">
    <property type="entry name" value="Translation initiation factor IF3, N-terminal domain"/>
    <property type="match status" value="1"/>
</dbReference>
<dbReference type="EMBL" id="JADKFW010000012">
    <property type="protein sequence ID" value="MBK9718727.1"/>
    <property type="molecule type" value="Genomic_DNA"/>
</dbReference>
<feature type="domain" description="Translation initiation factor 3 N-terminal" evidence="7">
    <location>
        <begin position="17"/>
        <end position="95"/>
    </location>
</feature>
<protein>
    <recommendedName>
        <fullName evidence="4 5">Translation initiation factor IF-3</fullName>
    </recommendedName>
</protein>
<dbReference type="GO" id="GO:0043022">
    <property type="term" value="F:ribosome binding"/>
    <property type="evidence" value="ECO:0007669"/>
    <property type="project" value="TreeGrafter"/>
</dbReference>
<comment type="function">
    <text evidence="4">IF-3 binds to the 30S ribosomal subunit and shifts the equilibrium between 70S ribosomes and their 50S and 30S subunits in favor of the free subunits, thus enhancing the availability of 30S subunits on which protein synthesis initiation begins.</text>
</comment>
<dbReference type="NCBIfam" id="TIGR00168">
    <property type="entry name" value="infC"/>
    <property type="match status" value="1"/>
</dbReference>
<dbReference type="PANTHER" id="PTHR10938">
    <property type="entry name" value="TRANSLATION INITIATION FACTOR IF-3"/>
    <property type="match status" value="1"/>
</dbReference>
<evidence type="ECO:0000256" key="2">
    <source>
        <dbReference type="ARBA" id="ARBA00022540"/>
    </source>
</evidence>
<evidence type="ECO:0000313" key="8">
    <source>
        <dbReference type="EMBL" id="MBK9718727.1"/>
    </source>
</evidence>
<keyword evidence="2 4" id="KW-0396">Initiation factor</keyword>
<dbReference type="Gene3D" id="3.10.20.80">
    <property type="entry name" value="Translation initiation factor 3 (IF-3), N-terminal domain"/>
    <property type="match status" value="1"/>
</dbReference>
<evidence type="ECO:0000256" key="5">
    <source>
        <dbReference type="NCBIfam" id="TIGR00168"/>
    </source>
</evidence>
<sequence>MRKKPSYLDELRSQFRINDQIRNHSIRLVGDNFDEISTLVGKPVEAGIVDTQTAIKWAFDLGMDLVEITAKSDPPVCKITDFNKFLYLKRKKEKEIKAKTAKVVIKEIRFGPNTDDHDFEFKVKHGIKFLEEGAKIKAYVQFKGRAIVFKDRGELILLRFMKELEPYGSAEELPRLEGKRMYVILTAKKGTAKT</sequence>
<reference evidence="8 9" key="1">
    <citation type="submission" date="2020-10" db="EMBL/GenBank/DDBJ databases">
        <title>Connecting structure to function with the recovery of over 1000 high-quality activated sludge metagenome-assembled genomes encoding full-length rRNA genes using long-read sequencing.</title>
        <authorList>
            <person name="Singleton C.M."/>
            <person name="Petriglieri F."/>
            <person name="Kristensen J.M."/>
            <person name="Kirkegaard R.H."/>
            <person name="Michaelsen T.Y."/>
            <person name="Andersen M.H."/>
            <person name="Karst S.M."/>
            <person name="Dueholm M.S."/>
            <person name="Nielsen P.H."/>
            <person name="Albertsen M."/>
        </authorList>
    </citation>
    <scope>NUCLEOTIDE SEQUENCE [LARGE SCALE GENOMIC DNA]</scope>
    <source>
        <strain evidence="8">Ribe_18-Q3-R11-54_BAT3C.373</strain>
    </source>
</reference>
<feature type="domain" description="Translation initiation factor 3 C-terminal" evidence="6">
    <location>
        <begin position="103"/>
        <end position="187"/>
    </location>
</feature>
<dbReference type="SUPFAM" id="SSF55200">
    <property type="entry name" value="Translation initiation factor IF3, C-terminal domain"/>
    <property type="match status" value="1"/>
</dbReference>
<dbReference type="InterPro" id="IPR019814">
    <property type="entry name" value="Translation_initiation_fac_3_N"/>
</dbReference>